<dbReference type="Proteomes" id="UP000478682">
    <property type="component" value="Unassembled WGS sequence"/>
</dbReference>
<dbReference type="EMBL" id="QDAY01000001">
    <property type="protein sequence ID" value="KAA9452982.1"/>
    <property type="molecule type" value="Genomic_DNA"/>
</dbReference>
<dbReference type="Proteomes" id="UP000460224">
    <property type="component" value="Unassembled WGS sequence"/>
</dbReference>
<evidence type="ECO:0000313" key="1">
    <source>
        <dbReference type="EMBL" id="EAE2354788.1"/>
    </source>
</evidence>
<reference evidence="6 8" key="2">
    <citation type="submission" date="2018-04" db="EMBL/GenBank/DDBJ databases">
        <title>Genome Analysis of a Prevalent Clone of Listeria monocytogenes Sequence Type 87 in China.</title>
        <authorList>
            <person name="Wang Y."/>
        </authorList>
    </citation>
    <scope>NUCLEOTIDE SEQUENCE [LARGE SCALE GENOMIC DNA]</scope>
    <source>
        <strain evidence="6 8">ICDC_LM1523</strain>
    </source>
</reference>
<name>A0A2Z5C2C5_LISMN</name>
<reference evidence="5" key="1">
    <citation type="journal article" date="2018" name="Genome Biol.">
        <title>SKESA: strategic k-mer extension for scrupulous assemblies.</title>
        <authorList>
            <person name="Souvorov A."/>
            <person name="Agarwala R."/>
            <person name="Lipman D.J."/>
        </authorList>
    </citation>
    <scope>NUCLEOTIDE SEQUENCE [LARGE SCALE GENOMIC DNA]</scope>
    <source>
        <strain evidence="5">09CEB371LM</strain>
    </source>
</reference>
<evidence type="ECO:0000313" key="5">
    <source>
        <dbReference type="EMBL" id="HAA8053567.1"/>
    </source>
</evidence>
<evidence type="ECO:0000313" key="11">
    <source>
        <dbReference type="Proteomes" id="UP000522199"/>
    </source>
</evidence>
<dbReference type="EMBL" id="AAAREG010000008">
    <property type="protein sequence ID" value="EAE2354788.1"/>
    <property type="molecule type" value="Genomic_DNA"/>
</dbReference>
<comment type="caution">
    <text evidence="4">The sequence shown here is derived from an EMBL/GenBank/DDBJ whole genome shotgun (WGS) entry which is preliminary data.</text>
</comment>
<protein>
    <submittedName>
        <fullName evidence="4">Uncharacterized protein</fullName>
    </submittedName>
</protein>
<evidence type="ECO:0000313" key="7">
    <source>
        <dbReference type="Proteomes" id="UP000336166"/>
    </source>
</evidence>
<dbReference type="Proteomes" id="UP000840039">
    <property type="component" value="Unassembled WGS sequence"/>
</dbReference>
<evidence type="ECO:0000313" key="9">
    <source>
        <dbReference type="Proteomes" id="UP000467536"/>
    </source>
</evidence>
<reference evidence="7 10" key="3">
    <citation type="submission" date="2018-06" db="EMBL/GenBank/DDBJ databases">
        <authorList>
            <consortium name="PulseNet: The National Subtyping Network for Foodborne Disease Surveillance"/>
            <person name="Tarr C.L."/>
            <person name="Trees E."/>
            <person name="Katz L.S."/>
            <person name="Carleton-Romer H.A."/>
            <person name="Stroika S."/>
            <person name="Kucerova Z."/>
            <person name="Roache K.F."/>
            <person name="Sabol A.L."/>
            <person name="Besser J."/>
            <person name="Gerner-Smidt P."/>
        </authorList>
    </citation>
    <scope>NUCLEOTIDE SEQUENCE [LARGE SCALE GENOMIC DNA]</scope>
    <source>
        <strain evidence="1 7">PNUSAL000134</strain>
        <strain evidence="2 10">PNUSAL002298</strain>
    </source>
</reference>
<reference evidence="5" key="6">
    <citation type="submission" date="2019-10" db="EMBL/GenBank/DDBJ databases">
        <authorList>
            <consortium name="NCBI Pathogen Detection Project"/>
        </authorList>
    </citation>
    <scope>NUCLEOTIDE SEQUENCE</scope>
    <source>
        <strain evidence="5">09CEB371LM</strain>
    </source>
</reference>
<evidence type="ECO:0000313" key="2">
    <source>
        <dbReference type="EMBL" id="EAG1894046.1"/>
    </source>
</evidence>
<gene>
    <name evidence="2" type="ORF">BB997_10545</name>
    <name evidence="3" type="ORF">CW845_11895</name>
    <name evidence="6" type="ORF">DCK61_00590</name>
    <name evidence="4" type="ORF">FV747_10455</name>
    <name evidence="5" type="ORF">GHH22_10405</name>
    <name evidence="1" type="ORF">Y261_10565</name>
</gene>
<proteinExistence type="predicted"/>
<reference evidence="4 9" key="5">
    <citation type="submission" date="2019-08" db="EMBL/GenBank/DDBJ databases">
        <authorList>
            <person name="Ashton P.M."/>
            <person name="Dallman T."/>
            <person name="Nair S."/>
            <person name="De Pinna E."/>
            <person name="Peters T."/>
            <person name="Grant K."/>
        </authorList>
    </citation>
    <scope>NUCLEOTIDE SEQUENCE [LARGE SCALE GENOMIC DNA]</scope>
    <source>
        <strain evidence="4 9">788324</strain>
    </source>
</reference>
<dbReference type="EMBL" id="AABATR010000005">
    <property type="protein sequence ID" value="EAG1894046.1"/>
    <property type="molecule type" value="Genomic_DNA"/>
</dbReference>
<dbReference type="EMBL" id="DAAEEB010000006">
    <property type="protein sequence ID" value="HAA8053567.1"/>
    <property type="molecule type" value="Genomic_DNA"/>
</dbReference>
<dbReference type="EMBL" id="AABEKY010000006">
    <property type="protein sequence ID" value="EAG9388188.1"/>
    <property type="molecule type" value="Genomic_DNA"/>
</dbReference>
<dbReference type="AlphaFoldDB" id="A0A2Z5C2C5"/>
<evidence type="ECO:0000313" key="3">
    <source>
        <dbReference type="EMBL" id="EAG9388188.1"/>
    </source>
</evidence>
<dbReference type="Proteomes" id="UP000467536">
    <property type="component" value="Unassembled WGS sequence"/>
</dbReference>
<organism evidence="4 9">
    <name type="scientific">Listeria monocytogenes</name>
    <dbReference type="NCBI Taxonomy" id="1639"/>
    <lineage>
        <taxon>Bacteria</taxon>
        <taxon>Bacillati</taxon>
        <taxon>Bacillota</taxon>
        <taxon>Bacilli</taxon>
        <taxon>Bacillales</taxon>
        <taxon>Listeriaceae</taxon>
        <taxon>Listeria</taxon>
    </lineage>
</organism>
<dbReference type="Proteomes" id="UP000522199">
    <property type="component" value="Unassembled WGS sequence"/>
</dbReference>
<reference evidence="3 11" key="4">
    <citation type="submission" date="2019-04" db="EMBL/GenBank/DDBJ databases">
        <authorList>
            <consortium name="GenomeTrakr network: Whole genome sequencing for foodborne pathogen traceback"/>
        </authorList>
    </citation>
    <scope>NUCLEOTIDE SEQUENCE [LARGE SCALE GENOMIC DNA]</scope>
    <source>
        <strain evidence="3 11">CFSAN072474</strain>
    </source>
</reference>
<dbReference type="EMBL" id="AANEHK010000009">
    <property type="protein sequence ID" value="EDO0986409.1"/>
    <property type="molecule type" value="Genomic_DNA"/>
</dbReference>
<evidence type="ECO:0000313" key="10">
    <source>
        <dbReference type="Proteomes" id="UP000478682"/>
    </source>
</evidence>
<evidence type="ECO:0000313" key="8">
    <source>
        <dbReference type="Proteomes" id="UP000460224"/>
    </source>
</evidence>
<evidence type="ECO:0000313" key="4">
    <source>
        <dbReference type="EMBL" id="EDO0986409.1"/>
    </source>
</evidence>
<sequence>MKGCDFDDLSRSRDKKWQVFFLSEHNEQMDQQQESSRLKWREAMSSECIESVLSAAITHPSSLAIQKKPLIAEIFLKGINHWQQVKFHII</sequence>
<accession>A0A2Z5C2C5</accession>
<dbReference type="Proteomes" id="UP000336166">
    <property type="component" value="Unassembled WGS sequence"/>
</dbReference>
<evidence type="ECO:0000313" key="6">
    <source>
        <dbReference type="EMBL" id="KAA9452982.1"/>
    </source>
</evidence>